<organism evidence="2 3">
    <name type="scientific">Salinimicrobium profundisediminis</name>
    <dbReference type="NCBI Taxonomy" id="2994553"/>
    <lineage>
        <taxon>Bacteria</taxon>
        <taxon>Pseudomonadati</taxon>
        <taxon>Bacteroidota</taxon>
        <taxon>Flavobacteriia</taxon>
        <taxon>Flavobacteriales</taxon>
        <taxon>Flavobacteriaceae</taxon>
        <taxon>Salinimicrobium</taxon>
    </lineage>
</organism>
<protein>
    <submittedName>
        <fullName evidence="2">SDR family oxidoreductase</fullName>
    </submittedName>
</protein>
<dbReference type="AlphaFoldDB" id="A0A9X3CY68"/>
<evidence type="ECO:0000313" key="2">
    <source>
        <dbReference type="EMBL" id="MCX2838773.1"/>
    </source>
</evidence>
<comment type="caution">
    <text evidence="2">The sequence shown here is derived from an EMBL/GenBank/DDBJ whole genome shotgun (WGS) entry which is preliminary data.</text>
</comment>
<dbReference type="RefSeq" id="WP_266070068.1">
    <property type="nucleotide sequence ID" value="NZ_JAPJDA010000017.1"/>
</dbReference>
<dbReference type="InterPro" id="IPR016040">
    <property type="entry name" value="NAD(P)-bd_dom"/>
</dbReference>
<accession>A0A9X3CY68</accession>
<dbReference type="Gene3D" id="3.40.50.720">
    <property type="entry name" value="NAD(P)-binding Rossmann-like Domain"/>
    <property type="match status" value="1"/>
</dbReference>
<feature type="domain" description="NAD(P)-binding" evidence="1">
    <location>
        <begin position="8"/>
        <end position="190"/>
    </location>
</feature>
<dbReference type="PANTHER" id="PTHR15020:SF50">
    <property type="entry name" value="UPF0659 PROTEIN YMR090W"/>
    <property type="match status" value="1"/>
</dbReference>
<sequence length="217" mass="23635">MEKILIVGATGSTGKRIIEILNNSQSFEPVAMIRKEEQKSIFEDMEVQWVHGDLEQDDLDPVMKGIDKVIFAAGSGGDTGPEKTTEVDEEGAIKIIDAAKNGKVKKFIMLSSMGADEPSKHPKLEHYLNAKATADKHLRDSGLNYTILRPGALTDDLGTGKVELAQKLDGQGEIPRDDVAFLLIMSLADPLVKNMTFEAIEGKEPIKSAMIELSQGN</sequence>
<gene>
    <name evidence="2" type="ORF">OQ279_11510</name>
</gene>
<dbReference type="SUPFAM" id="SSF51735">
    <property type="entry name" value="NAD(P)-binding Rossmann-fold domains"/>
    <property type="match status" value="1"/>
</dbReference>
<reference evidence="2" key="1">
    <citation type="submission" date="2022-11" db="EMBL/GenBank/DDBJ databases">
        <title>Salinimicrobium profundisediminis sp. nov., isolated from deep-sea sediment of the Mariana Trench.</title>
        <authorList>
            <person name="Fu H."/>
        </authorList>
    </citation>
    <scope>NUCLEOTIDE SEQUENCE</scope>
    <source>
        <strain evidence="2">MT39</strain>
    </source>
</reference>
<dbReference type="Pfam" id="PF13460">
    <property type="entry name" value="NAD_binding_10"/>
    <property type="match status" value="1"/>
</dbReference>
<evidence type="ECO:0000313" key="3">
    <source>
        <dbReference type="Proteomes" id="UP001148482"/>
    </source>
</evidence>
<dbReference type="CDD" id="cd05243">
    <property type="entry name" value="SDR_a5"/>
    <property type="match status" value="1"/>
</dbReference>
<proteinExistence type="predicted"/>
<name>A0A9X3CY68_9FLAO</name>
<dbReference type="PANTHER" id="PTHR15020">
    <property type="entry name" value="FLAVIN REDUCTASE-RELATED"/>
    <property type="match status" value="1"/>
</dbReference>
<dbReference type="Proteomes" id="UP001148482">
    <property type="component" value="Unassembled WGS sequence"/>
</dbReference>
<keyword evidence="3" id="KW-1185">Reference proteome</keyword>
<dbReference type="EMBL" id="JAPJDA010000017">
    <property type="protein sequence ID" value="MCX2838773.1"/>
    <property type="molecule type" value="Genomic_DNA"/>
</dbReference>
<evidence type="ECO:0000259" key="1">
    <source>
        <dbReference type="Pfam" id="PF13460"/>
    </source>
</evidence>
<dbReference type="InterPro" id="IPR036291">
    <property type="entry name" value="NAD(P)-bd_dom_sf"/>
</dbReference>